<organism evidence="1 2">
    <name type="scientific">Owenia fusiformis</name>
    <name type="common">Polychaete worm</name>
    <dbReference type="NCBI Taxonomy" id="6347"/>
    <lineage>
        <taxon>Eukaryota</taxon>
        <taxon>Metazoa</taxon>
        <taxon>Spiralia</taxon>
        <taxon>Lophotrochozoa</taxon>
        <taxon>Annelida</taxon>
        <taxon>Polychaeta</taxon>
        <taxon>Sedentaria</taxon>
        <taxon>Canalipalpata</taxon>
        <taxon>Sabellida</taxon>
        <taxon>Oweniida</taxon>
        <taxon>Oweniidae</taxon>
        <taxon>Owenia</taxon>
    </lineage>
</organism>
<evidence type="ECO:0000313" key="1">
    <source>
        <dbReference type="EMBL" id="CAH1802276.1"/>
    </source>
</evidence>
<dbReference type="OrthoDB" id="6060659at2759"/>
<protein>
    <submittedName>
        <fullName evidence="1">Uncharacterized protein</fullName>
    </submittedName>
</protein>
<sequence length="462" mass="52757">FKAITAFKSIRREISNLTTSDSRPADLNMDQIKRIFGGGPLIWLLIVVILASIEQNRSEISDDDKAKIEKGFEAGKAILDLITNKDFKEALTEIGKSIAPFLGAFGPFLSLILAFIPGADSAELAYLKEMMKNIDNRFNRLDSRFDEVQRMIDWTKVAVNFGQIEQKILAMDVEFKLLYTGGAPAANKKQVFITHFESDYQLSGLKLYNAIVHTQGTFQENLGESVMRYTKNDRKKTRDFLLGIMRLLIQGAKVELAYYKAKGFETIAEQRKQEWETRIRTVKSNFEQIDRTVTDRYHGQSLVDIKKYAADNYGMSNKDFSVGLYGMLNGKYDWRVWYDIIYNPIHGWDRHSVSVCGGHILFQQDGRNIVVASKDRNAGRMDLQRAWTSLLRRMWITEDLMYNGQLARNLYNEIDKTGACLVAVILQDGSDIWLQGDPNRIALRGIAQPTRHARVLAMLMFG</sequence>
<dbReference type="EMBL" id="CAIIXF020000012">
    <property type="protein sequence ID" value="CAH1802276.1"/>
    <property type="molecule type" value="Genomic_DNA"/>
</dbReference>
<reference evidence="1" key="1">
    <citation type="submission" date="2022-03" db="EMBL/GenBank/DDBJ databases">
        <authorList>
            <person name="Martin C."/>
        </authorList>
    </citation>
    <scope>NUCLEOTIDE SEQUENCE</scope>
</reference>
<gene>
    <name evidence="1" type="ORF">OFUS_LOCUS25976</name>
</gene>
<dbReference type="PANTHER" id="PTHR40472">
    <property type="entry name" value="RICIN B-TYPE LECTIN DOMAIN-CONTAINING PROTEIN"/>
    <property type="match status" value="1"/>
</dbReference>
<dbReference type="AlphaFoldDB" id="A0A8S4QC34"/>
<dbReference type="PANTHER" id="PTHR40472:SF11">
    <property type="entry name" value="RAPUNZEL 3-RELATED"/>
    <property type="match status" value="1"/>
</dbReference>
<dbReference type="InterPro" id="IPR039051">
    <property type="entry name" value="SE-CTX-like"/>
</dbReference>
<name>A0A8S4QC34_OWEFU</name>
<keyword evidence="2" id="KW-1185">Reference proteome</keyword>
<proteinExistence type="predicted"/>
<evidence type="ECO:0000313" key="2">
    <source>
        <dbReference type="Proteomes" id="UP000749559"/>
    </source>
</evidence>
<feature type="non-terminal residue" evidence="1">
    <location>
        <position position="1"/>
    </location>
</feature>
<dbReference type="Proteomes" id="UP000749559">
    <property type="component" value="Unassembled WGS sequence"/>
</dbReference>
<comment type="caution">
    <text evidence="1">The sequence shown here is derived from an EMBL/GenBank/DDBJ whole genome shotgun (WGS) entry which is preliminary data.</text>
</comment>
<accession>A0A8S4QC34</accession>